<feature type="transmembrane region" description="Helical" evidence="2">
    <location>
        <begin position="6"/>
        <end position="23"/>
    </location>
</feature>
<evidence type="ECO:0000313" key="4">
    <source>
        <dbReference type="Proteomes" id="UP000617531"/>
    </source>
</evidence>
<proteinExistence type="predicted"/>
<comment type="caution">
    <text evidence="3">The sequence shown here is derived from an EMBL/GenBank/DDBJ whole genome shotgun (WGS) entry which is preliminary data.</text>
</comment>
<accession>A0A8J3GQC4</accession>
<feature type="transmembrane region" description="Helical" evidence="2">
    <location>
        <begin position="102"/>
        <end position="122"/>
    </location>
</feature>
<protein>
    <submittedName>
        <fullName evidence="3">Uncharacterized protein</fullName>
    </submittedName>
</protein>
<keyword evidence="2" id="KW-1133">Transmembrane helix</keyword>
<dbReference type="EMBL" id="BNAI01000002">
    <property type="protein sequence ID" value="GHF14661.1"/>
    <property type="molecule type" value="Genomic_DNA"/>
</dbReference>
<reference evidence="3" key="1">
    <citation type="journal article" date="2014" name="Int. J. Syst. Evol. Microbiol.">
        <title>Complete genome sequence of Corynebacterium casei LMG S-19264T (=DSM 44701T), isolated from a smear-ripened cheese.</title>
        <authorList>
            <consortium name="US DOE Joint Genome Institute (JGI-PGF)"/>
            <person name="Walter F."/>
            <person name="Albersmeier A."/>
            <person name="Kalinowski J."/>
            <person name="Ruckert C."/>
        </authorList>
    </citation>
    <scope>NUCLEOTIDE SEQUENCE</scope>
    <source>
        <strain evidence="3">CGMCC 1.16548</strain>
    </source>
</reference>
<reference evidence="3" key="2">
    <citation type="submission" date="2020-09" db="EMBL/GenBank/DDBJ databases">
        <authorList>
            <person name="Sun Q."/>
            <person name="Zhou Y."/>
        </authorList>
    </citation>
    <scope>NUCLEOTIDE SEQUENCE</scope>
    <source>
        <strain evidence="3">CGMCC 1.16548</strain>
    </source>
</reference>
<feature type="region of interest" description="Disordered" evidence="1">
    <location>
        <begin position="337"/>
        <end position="380"/>
    </location>
</feature>
<feature type="transmembrane region" description="Helical" evidence="2">
    <location>
        <begin position="134"/>
        <end position="157"/>
    </location>
</feature>
<name>A0A8J3GQC4_9MICO</name>
<evidence type="ECO:0000256" key="2">
    <source>
        <dbReference type="SAM" id="Phobius"/>
    </source>
</evidence>
<keyword evidence="2" id="KW-0472">Membrane</keyword>
<dbReference type="RefSeq" id="WP_191282798.1">
    <property type="nucleotide sequence ID" value="NZ_BNAI01000002.1"/>
</dbReference>
<organism evidence="3 4">
    <name type="scientific">Pseudolysinimonas yzui</name>
    <dbReference type="NCBI Taxonomy" id="2708254"/>
    <lineage>
        <taxon>Bacteria</taxon>
        <taxon>Bacillati</taxon>
        <taxon>Actinomycetota</taxon>
        <taxon>Actinomycetes</taxon>
        <taxon>Micrococcales</taxon>
        <taxon>Microbacteriaceae</taxon>
        <taxon>Pseudolysinimonas</taxon>
    </lineage>
</organism>
<feature type="transmembrane region" description="Helical" evidence="2">
    <location>
        <begin position="169"/>
        <end position="194"/>
    </location>
</feature>
<keyword evidence="4" id="KW-1185">Reference proteome</keyword>
<dbReference type="AlphaFoldDB" id="A0A8J3GQC4"/>
<dbReference type="Proteomes" id="UP000617531">
    <property type="component" value="Unassembled WGS sequence"/>
</dbReference>
<evidence type="ECO:0000313" key="3">
    <source>
        <dbReference type="EMBL" id="GHF14661.1"/>
    </source>
</evidence>
<gene>
    <name evidence="3" type="ORF">GCM10011600_14510</name>
</gene>
<evidence type="ECO:0000256" key="1">
    <source>
        <dbReference type="SAM" id="MobiDB-lite"/>
    </source>
</evidence>
<sequence>MILNIFVTVLVLGALSWALYWAARRFGPQIPALLALRHASRERIRQNPLDVVRAWVARIAPSRLRSEQRTAKAQGVVEAATGRETRLLTGFPDGVEPSHRRAIFLLAMLVLWIIAICAAALIDLPIVTAVSGGNVLYGVLGTLLALGVPVVCSLLFGDLMLKRRDGMRPVVFSLAVAGLLTAFAAVVFTLTALAPIRAQIEYADEIRATNQQIVQFTEDEDDIALVFAEQKLAELEADQTRSAEWNSALVPIAAGVEFASGFFVPLAIPVVQLRTTRLAKGKAQDKVRKSVDAETRQRAGQYRRLSRAFERAGVTQGDLQRHLALVVAESQVAAPPLNVLEDAPPAGESDVSPAEPPPGAPQDTPRPRENDLVDPTFDAS</sequence>
<keyword evidence="2" id="KW-0812">Transmembrane</keyword>